<evidence type="ECO:0000256" key="4">
    <source>
        <dbReference type="ARBA" id="ARBA00010941"/>
    </source>
</evidence>
<evidence type="ECO:0000256" key="9">
    <source>
        <dbReference type="ARBA" id="ARBA00022842"/>
    </source>
</evidence>
<dbReference type="EC" id="3.1.3.11" evidence="5"/>
<comment type="pathway">
    <text evidence="11">Carbohydrate biosynthesis.</text>
</comment>
<reference evidence="16" key="1">
    <citation type="submission" date="2022-10" db="EMBL/GenBank/DDBJ databases">
        <authorList>
            <person name="Chen Y."/>
            <person name="Dougan E. K."/>
            <person name="Chan C."/>
            <person name="Rhodes N."/>
            <person name="Thang M."/>
        </authorList>
    </citation>
    <scope>NUCLEOTIDE SEQUENCE</scope>
</reference>
<dbReference type="EMBL" id="CAMXCT020006678">
    <property type="protein sequence ID" value="CAL1171518.1"/>
    <property type="molecule type" value="Genomic_DNA"/>
</dbReference>
<dbReference type="PIRSF" id="PIRSF000904">
    <property type="entry name" value="FBPtase_SBPase"/>
    <property type="match status" value="1"/>
</dbReference>
<comment type="cofactor">
    <cofactor evidence="2">
        <name>Mg(2+)</name>
        <dbReference type="ChEBI" id="CHEBI:18420"/>
    </cofactor>
</comment>
<name>A0A9P1M3J6_9DINO</name>
<evidence type="ECO:0000259" key="14">
    <source>
        <dbReference type="Pfam" id="PF00316"/>
    </source>
</evidence>
<dbReference type="Pfam" id="PF00316">
    <property type="entry name" value="FBPase"/>
    <property type="match status" value="1"/>
</dbReference>
<protein>
    <recommendedName>
        <fullName evidence="12">Fructose-1,6-bisphosphatase, cytosolic</fullName>
        <ecNumber evidence="5">3.1.3.11</ecNumber>
    </recommendedName>
</protein>
<dbReference type="InterPro" id="IPR000146">
    <property type="entry name" value="FBPase_class-1"/>
</dbReference>
<dbReference type="GO" id="GO:0006000">
    <property type="term" value="P:fructose metabolic process"/>
    <property type="evidence" value="ECO:0007669"/>
    <property type="project" value="TreeGrafter"/>
</dbReference>
<evidence type="ECO:0000256" key="1">
    <source>
        <dbReference type="ARBA" id="ARBA00001273"/>
    </source>
</evidence>
<keyword evidence="7" id="KW-0479">Metal-binding</keyword>
<evidence type="ECO:0000313" key="16">
    <source>
        <dbReference type="EMBL" id="CAI4018143.1"/>
    </source>
</evidence>
<dbReference type="InterPro" id="IPR028343">
    <property type="entry name" value="FBPtase"/>
</dbReference>
<comment type="similarity">
    <text evidence="4 13">Belongs to the FBPase class 1 family.</text>
</comment>
<dbReference type="PROSITE" id="PS00124">
    <property type="entry name" value="FBPASE"/>
    <property type="match status" value="1"/>
</dbReference>
<dbReference type="GO" id="GO:0005829">
    <property type="term" value="C:cytosol"/>
    <property type="evidence" value="ECO:0007669"/>
    <property type="project" value="TreeGrafter"/>
</dbReference>
<dbReference type="HAMAP" id="MF_01855">
    <property type="entry name" value="FBPase_class1"/>
    <property type="match status" value="1"/>
</dbReference>
<keyword evidence="8 13" id="KW-0378">Hydrolase</keyword>
<keyword evidence="9" id="KW-0460">Magnesium</keyword>
<comment type="caution">
    <text evidence="16">The sequence shown here is derived from an EMBL/GenBank/DDBJ whole genome shotgun (WGS) entry which is preliminary data.</text>
</comment>
<evidence type="ECO:0000256" key="3">
    <source>
        <dbReference type="ARBA" id="ARBA00004496"/>
    </source>
</evidence>
<evidence type="ECO:0000256" key="5">
    <source>
        <dbReference type="ARBA" id="ARBA00013093"/>
    </source>
</evidence>
<dbReference type="InterPro" id="IPR044015">
    <property type="entry name" value="FBPase_C_dom"/>
</dbReference>
<comment type="subcellular location">
    <subcellularLocation>
        <location evidence="3">Cytoplasm</location>
    </subcellularLocation>
</comment>
<dbReference type="CDD" id="cd00354">
    <property type="entry name" value="FBPase"/>
    <property type="match status" value="1"/>
</dbReference>
<dbReference type="GO" id="GO:0046872">
    <property type="term" value="F:metal ion binding"/>
    <property type="evidence" value="ECO:0007669"/>
    <property type="project" value="UniProtKB-KW"/>
</dbReference>
<feature type="domain" description="Fructose-1-6-bisphosphatase class 1 C-terminal" evidence="15">
    <location>
        <begin position="224"/>
        <end position="349"/>
    </location>
</feature>
<dbReference type="InterPro" id="IPR020548">
    <property type="entry name" value="Fructose_bisphosphatase_AS"/>
</dbReference>
<evidence type="ECO:0000256" key="13">
    <source>
        <dbReference type="RuleBase" id="RU000508"/>
    </source>
</evidence>
<evidence type="ECO:0000256" key="6">
    <source>
        <dbReference type="ARBA" id="ARBA00022490"/>
    </source>
</evidence>
<dbReference type="SUPFAM" id="SSF56655">
    <property type="entry name" value="Carbohydrate phosphatase"/>
    <property type="match status" value="1"/>
</dbReference>
<evidence type="ECO:0000256" key="12">
    <source>
        <dbReference type="ARBA" id="ARBA00040159"/>
    </source>
</evidence>
<accession>A0A9P1M3J6</accession>
<gene>
    <name evidence="16" type="ORF">C1SCF055_LOCUS42737</name>
</gene>
<sequence>MAGYCGTSVISRENEPITSASDSVSVSQFPTLNRYIMGKTGDKELAILLMALQLACKATSRACNKAGIAMLFGLAGEVNSTGDDQKKLDVLSNEIFIDALTNCGACAVLVSEENEDPIFVPQEKAGRFVVAFDPLDGSSNIDCNVSTGTIFAVYEKQHSGPATVNDILRTGNDITVAGYCMYGAATELVITFKGHGVHRFTLDPSLGEFVHIQARVKLPEGGGKKIYSCNEGNSRNWDAAIKSIIAKWKDSDKPYAARYVGSMVSDVHRTILYGGIYLYPADAKSKHGKLRVLYEGFPMAFIMEQAGGSASCGMFKGKIQRLLDIVPESIHEKCPVVIGCNRDVDAVLEEYKIQGLVLRHGCAEPPEAVTCAVGNTDESGCLSMCRRLGLTASSENGQCEDFVEKLKAKGYQKFFGSREPSLEPIVKTLKTNCKEEEFVFFLEVILKFIDKTPEETRDEKYAEDFKDLKKRVIDALKKKDPDYEVDLASCQDGDTAITGCRSVCRWLGLTESTTNGQCEDYVETLLGYKKKGKWKFWGHESSMTPVLELLSTNCRKEELGYYFAGIIQLIERMPENKKEKYKEQLKKLQDLVADQLTNEVAAVEEEEYEEDDVPLPSCETGMTIEEGDIVTWENYGPNFEEASGMIGDYKNKHFEYKLRMSYGSRMNYSKIPFNTSTNTSWNNRTLGSKAKRFLVLSAKYCGNAFFKVGQAFADAGINTFLGIADLGLLLGTVMARGAFWTGERMTTIYANQRQTTEHTAKSIKFTHTELGVGKNRLTTAGGRGVGSFPLCYRGISQRKGHVVISRFVGDGTVDAQKYRKLAAQRALMWEPYLNHYSDTVGQWYRSVVGKCLNILGTPGNSDYFEAVTPEVVKEMWDYTPSFEDSERSFLKAIQDSFRTYKKVEGKSERVKPKAMFCSKFVSAIWSSTIGNPTNDPNATVRSRDLKIMLPFNPGGRARWNWGMIIPSWVLGCPCSGYPYAMVGLLEGPYICHVLTDGKWGFNLI</sequence>
<dbReference type="GO" id="GO:0030388">
    <property type="term" value="P:fructose 1,6-bisphosphate metabolic process"/>
    <property type="evidence" value="ECO:0007669"/>
    <property type="project" value="TreeGrafter"/>
</dbReference>
<dbReference type="Pfam" id="PF18913">
    <property type="entry name" value="FBPase_C"/>
    <property type="match status" value="1"/>
</dbReference>
<dbReference type="PRINTS" id="PR00115">
    <property type="entry name" value="F16BPHPHTASE"/>
</dbReference>
<dbReference type="GO" id="GO:0006094">
    <property type="term" value="P:gluconeogenesis"/>
    <property type="evidence" value="ECO:0007669"/>
    <property type="project" value="TreeGrafter"/>
</dbReference>
<dbReference type="GO" id="GO:0042132">
    <property type="term" value="F:fructose 1,6-bisphosphate 1-phosphatase activity"/>
    <property type="evidence" value="ECO:0007669"/>
    <property type="project" value="UniProtKB-EC"/>
</dbReference>
<evidence type="ECO:0000256" key="2">
    <source>
        <dbReference type="ARBA" id="ARBA00001946"/>
    </source>
</evidence>
<dbReference type="EMBL" id="CAMXCT030006678">
    <property type="protein sequence ID" value="CAL4805455.1"/>
    <property type="molecule type" value="Genomic_DNA"/>
</dbReference>
<evidence type="ECO:0000259" key="15">
    <source>
        <dbReference type="Pfam" id="PF18913"/>
    </source>
</evidence>
<dbReference type="FunFam" id="3.30.540.10:FF:000002">
    <property type="entry name" value="Fructose-1,6-bisphosphatase class 1"/>
    <property type="match status" value="1"/>
</dbReference>
<dbReference type="GO" id="GO:0006002">
    <property type="term" value="P:fructose 6-phosphate metabolic process"/>
    <property type="evidence" value="ECO:0007669"/>
    <property type="project" value="TreeGrafter"/>
</dbReference>
<reference evidence="17 18" key="2">
    <citation type="submission" date="2024-05" db="EMBL/GenBank/DDBJ databases">
        <authorList>
            <person name="Chen Y."/>
            <person name="Shah S."/>
            <person name="Dougan E. K."/>
            <person name="Thang M."/>
            <person name="Chan C."/>
        </authorList>
    </citation>
    <scope>NUCLEOTIDE SEQUENCE [LARGE SCALE GENOMIC DNA]</scope>
</reference>
<dbReference type="GO" id="GO:0005986">
    <property type="term" value="P:sucrose biosynthetic process"/>
    <property type="evidence" value="ECO:0007669"/>
    <property type="project" value="TreeGrafter"/>
</dbReference>
<dbReference type="PANTHER" id="PTHR11556">
    <property type="entry name" value="FRUCTOSE-1,6-BISPHOSPHATASE-RELATED"/>
    <property type="match status" value="1"/>
</dbReference>
<evidence type="ECO:0000256" key="11">
    <source>
        <dbReference type="ARBA" id="ARBA00024331"/>
    </source>
</evidence>
<dbReference type="Gene3D" id="3.40.190.80">
    <property type="match status" value="1"/>
</dbReference>
<keyword evidence="18" id="KW-1185">Reference proteome</keyword>
<dbReference type="AlphaFoldDB" id="A0A9P1M3J6"/>
<feature type="domain" description="Fructose-1-6-bisphosphatase class I N-terminal" evidence="14">
    <location>
        <begin position="38"/>
        <end position="213"/>
    </location>
</feature>
<dbReference type="Gene3D" id="3.30.540.10">
    <property type="entry name" value="Fructose-1,6-Bisphosphatase, subunit A, domain 1"/>
    <property type="match status" value="1"/>
</dbReference>
<dbReference type="InterPro" id="IPR033391">
    <property type="entry name" value="FBPase_N"/>
</dbReference>
<evidence type="ECO:0000313" key="18">
    <source>
        <dbReference type="Proteomes" id="UP001152797"/>
    </source>
</evidence>
<comment type="catalytic activity">
    <reaction evidence="1">
        <text>beta-D-fructose 1,6-bisphosphate + H2O = beta-D-fructose 6-phosphate + phosphate</text>
        <dbReference type="Rhea" id="RHEA:11064"/>
        <dbReference type="ChEBI" id="CHEBI:15377"/>
        <dbReference type="ChEBI" id="CHEBI:32966"/>
        <dbReference type="ChEBI" id="CHEBI:43474"/>
        <dbReference type="ChEBI" id="CHEBI:57634"/>
        <dbReference type="EC" id="3.1.3.11"/>
    </reaction>
</comment>
<evidence type="ECO:0000256" key="8">
    <source>
        <dbReference type="ARBA" id="ARBA00022801"/>
    </source>
</evidence>
<dbReference type="EMBL" id="CAMXCT010006678">
    <property type="protein sequence ID" value="CAI4018143.1"/>
    <property type="molecule type" value="Genomic_DNA"/>
</dbReference>
<organism evidence="16">
    <name type="scientific">Cladocopium goreaui</name>
    <dbReference type="NCBI Taxonomy" id="2562237"/>
    <lineage>
        <taxon>Eukaryota</taxon>
        <taxon>Sar</taxon>
        <taxon>Alveolata</taxon>
        <taxon>Dinophyceae</taxon>
        <taxon>Suessiales</taxon>
        <taxon>Symbiodiniaceae</taxon>
        <taxon>Cladocopium</taxon>
    </lineage>
</organism>
<evidence type="ECO:0000256" key="7">
    <source>
        <dbReference type="ARBA" id="ARBA00022723"/>
    </source>
</evidence>
<dbReference type="OrthoDB" id="10256725at2759"/>
<evidence type="ECO:0000256" key="10">
    <source>
        <dbReference type="ARBA" id="ARBA00023277"/>
    </source>
</evidence>
<keyword evidence="6" id="KW-0963">Cytoplasm</keyword>
<keyword evidence="10 13" id="KW-0119">Carbohydrate metabolism</keyword>
<dbReference type="Proteomes" id="UP001152797">
    <property type="component" value="Unassembled WGS sequence"/>
</dbReference>
<evidence type="ECO:0000313" key="17">
    <source>
        <dbReference type="EMBL" id="CAL4805455.1"/>
    </source>
</evidence>
<dbReference type="FunFam" id="3.40.190.80:FF:000001">
    <property type="entry name" value="Fructose-1,6-bisphosphatase class 1"/>
    <property type="match status" value="1"/>
</dbReference>
<dbReference type="PIRSF" id="PIRSF500210">
    <property type="entry name" value="FBPtase"/>
    <property type="match status" value="1"/>
</dbReference>
<dbReference type="PANTHER" id="PTHR11556:SF41">
    <property type="entry name" value="FRUCTOSE-1,6-BISPHOSPHATASE, CYTOSOLIC"/>
    <property type="match status" value="1"/>
</dbReference>
<proteinExistence type="inferred from homology"/>